<organism evidence="1">
    <name type="scientific">Echinococcus granulosus</name>
    <name type="common">Hydatid tapeworm</name>
    <dbReference type="NCBI Taxonomy" id="6210"/>
    <lineage>
        <taxon>Eukaryota</taxon>
        <taxon>Metazoa</taxon>
        <taxon>Spiralia</taxon>
        <taxon>Lophotrochozoa</taxon>
        <taxon>Platyhelminthes</taxon>
        <taxon>Cestoda</taxon>
        <taxon>Eucestoda</taxon>
        <taxon>Cyclophyllidea</taxon>
        <taxon>Taeniidae</taxon>
        <taxon>Echinococcus</taxon>
        <taxon>Echinococcus granulosus group</taxon>
    </lineage>
</organism>
<sequence length="97" mass="10700">MITSKSSGLGVKRDELQLVLVYNRQCKPFIIYKTRLHFRSITFRPSCDLMTSTACLTARALQSSQVVLQLCCTLVMWRTGGLGQPRDGEGEGGGGNF</sequence>
<accession>A0A068WPU0</accession>
<evidence type="ECO:0000313" key="1">
    <source>
        <dbReference type="EMBL" id="CDS19678.1"/>
    </source>
</evidence>
<dbReference type="EMBL" id="LK028579">
    <property type="protein sequence ID" value="CDS19678.1"/>
    <property type="molecule type" value="Genomic_DNA"/>
</dbReference>
<reference evidence="1 2" key="1">
    <citation type="journal article" date="2013" name="Nature">
        <title>The genomes of four tapeworm species reveal adaptations to parasitism.</title>
        <authorList>
            <person name="Tsai I.J."/>
            <person name="Zarowiecki M."/>
            <person name="Holroyd N."/>
            <person name="Garciarrubio A."/>
            <person name="Sanchez-Flores A."/>
            <person name="Brooks K.L."/>
            <person name="Tracey A."/>
            <person name="Bobes R.J."/>
            <person name="Fragoso G."/>
            <person name="Sciutto E."/>
            <person name="Aslett M."/>
            <person name="Beasley H."/>
            <person name="Bennett H.M."/>
            <person name="Cai J."/>
            <person name="Camicia F."/>
            <person name="Clark R."/>
            <person name="Cucher M."/>
            <person name="De Silva N."/>
            <person name="Day T.A."/>
            <person name="Deplazes P."/>
            <person name="Estrada K."/>
            <person name="Fernandez C."/>
            <person name="Holland P.W."/>
            <person name="Hou J."/>
            <person name="Hu S."/>
            <person name="Huckvale T."/>
            <person name="Hung S.S."/>
            <person name="Kamenetzky L."/>
            <person name="Keane J.A."/>
            <person name="Kiss F."/>
            <person name="Koziol U."/>
            <person name="Lambert O."/>
            <person name="Liu K."/>
            <person name="Luo X."/>
            <person name="Luo Y."/>
            <person name="Macchiaroli N."/>
            <person name="Nichol S."/>
            <person name="Paps J."/>
            <person name="Parkinson J."/>
            <person name="Pouchkina-Stantcheva N."/>
            <person name="Riddiford N."/>
            <person name="Rosenzvit M."/>
            <person name="Salinas G."/>
            <person name="Wasmuth J.D."/>
            <person name="Zamanian M."/>
            <person name="Zheng Y."/>
            <person name="Cai X."/>
            <person name="Soberon X."/>
            <person name="Olson P.D."/>
            <person name="Laclette J.P."/>
            <person name="Brehm K."/>
            <person name="Berriman M."/>
            <person name="Garciarrubio A."/>
            <person name="Bobes R.J."/>
            <person name="Fragoso G."/>
            <person name="Sanchez-Flores A."/>
            <person name="Estrada K."/>
            <person name="Cevallos M.A."/>
            <person name="Morett E."/>
            <person name="Gonzalez V."/>
            <person name="Portillo T."/>
            <person name="Ochoa-Leyva A."/>
            <person name="Jose M.V."/>
            <person name="Sciutto E."/>
            <person name="Landa A."/>
            <person name="Jimenez L."/>
            <person name="Valdes V."/>
            <person name="Carrero J.C."/>
            <person name="Larralde C."/>
            <person name="Morales-Montor J."/>
            <person name="Limon-Lason J."/>
            <person name="Soberon X."/>
            <person name="Laclette J.P."/>
        </authorList>
    </citation>
    <scope>NUCLEOTIDE SEQUENCE [LARGE SCALE GENOMIC DNA]</scope>
</reference>
<reference evidence="1" key="2">
    <citation type="submission" date="2014-06" db="EMBL/GenBank/DDBJ databases">
        <authorList>
            <person name="Aslett M."/>
        </authorList>
    </citation>
    <scope>NUCLEOTIDE SEQUENCE</scope>
</reference>
<evidence type="ECO:0000313" key="3">
    <source>
        <dbReference type="WBParaSite" id="EgrG_000500700"/>
    </source>
</evidence>
<dbReference type="Proteomes" id="UP000492820">
    <property type="component" value="Unassembled WGS sequence"/>
</dbReference>
<reference evidence="3" key="3">
    <citation type="submission" date="2020-10" db="UniProtKB">
        <authorList>
            <consortium name="WormBaseParasite"/>
        </authorList>
    </citation>
    <scope>IDENTIFICATION</scope>
</reference>
<protein>
    <submittedName>
        <fullName evidence="1 3">Uncharacterized protein</fullName>
    </submittedName>
</protein>
<dbReference type="WBParaSite" id="EgrG_000500700">
    <property type="protein sequence ID" value="EgrG_000500700"/>
    <property type="gene ID" value="EgrG_000500700"/>
</dbReference>
<proteinExistence type="predicted"/>
<name>A0A068WPU0_ECHGR</name>
<gene>
    <name evidence="1" type="ORF">EgrG_000500700</name>
</gene>
<evidence type="ECO:0000313" key="2">
    <source>
        <dbReference type="Proteomes" id="UP000492820"/>
    </source>
</evidence>
<dbReference type="AlphaFoldDB" id="A0A068WPU0"/>